<keyword evidence="2" id="KW-1185">Reference proteome</keyword>
<evidence type="ECO:0000313" key="2">
    <source>
        <dbReference type="Proteomes" id="UP001497392"/>
    </source>
</evidence>
<dbReference type="Proteomes" id="UP001497392">
    <property type="component" value="Unassembled WGS sequence"/>
</dbReference>
<comment type="caution">
    <text evidence="1">The sequence shown here is derived from an EMBL/GenBank/DDBJ whole genome shotgun (WGS) entry which is preliminary data.</text>
</comment>
<sequence length="357" mass="37078">MATAIIGTNADANSFFTSLGDTFKNAGQTIAQGTQSAYGIVKNETIDAAQTTGGAFQQAGQTIAGTAKDVYGKTVQFAREEWNGTVRAINTVGDALQNVTVNFKTDALNEMRPAWENVQRAADSFADSTVTVADKSTNGVLYFSNETWNSLQAAGAPALAPMAAPKEGVDTTNPESLAAAVTSNSITQYADAARSILVAISANRSAQVSGAVGANVLAAYAQNNTQVPLGISESFSTAMLAADRAYANHTGDVTPTVVAQTLMEGLQAAVSNCTSTQQTTLQANSAAWYKFYAAQCCGPVTSTVGKMSLIMQQVPSDAVANAWFNELGNTYMGGAHPSFDLARCLAQDGDAVDLNVS</sequence>
<reference evidence="1 2" key="1">
    <citation type="submission" date="2024-06" db="EMBL/GenBank/DDBJ databases">
        <authorList>
            <person name="Kraege A."/>
            <person name="Thomma B."/>
        </authorList>
    </citation>
    <scope>NUCLEOTIDE SEQUENCE [LARGE SCALE GENOMIC DNA]</scope>
</reference>
<protein>
    <submittedName>
        <fullName evidence="1">G5136 protein</fullName>
    </submittedName>
</protein>
<name>A0ABP1FS22_9CHLO</name>
<dbReference type="EMBL" id="CAXHTA020000007">
    <property type="protein sequence ID" value="CAL5222729.1"/>
    <property type="molecule type" value="Genomic_DNA"/>
</dbReference>
<proteinExistence type="predicted"/>
<gene>
    <name evidence="1" type="primary">g5136</name>
    <name evidence="1" type="ORF">VP750_LOCUS4388</name>
</gene>
<accession>A0ABP1FS22</accession>
<evidence type="ECO:0000313" key="1">
    <source>
        <dbReference type="EMBL" id="CAL5222729.1"/>
    </source>
</evidence>
<organism evidence="1 2">
    <name type="scientific">Coccomyxa viridis</name>
    <dbReference type="NCBI Taxonomy" id="1274662"/>
    <lineage>
        <taxon>Eukaryota</taxon>
        <taxon>Viridiplantae</taxon>
        <taxon>Chlorophyta</taxon>
        <taxon>core chlorophytes</taxon>
        <taxon>Trebouxiophyceae</taxon>
        <taxon>Trebouxiophyceae incertae sedis</taxon>
        <taxon>Coccomyxaceae</taxon>
        <taxon>Coccomyxa</taxon>
    </lineage>
</organism>